<dbReference type="Pfam" id="PF08448">
    <property type="entry name" value="PAS_4"/>
    <property type="match status" value="1"/>
</dbReference>
<dbReference type="InterPro" id="IPR008207">
    <property type="entry name" value="Sig_transdc_His_kin_Hpt_dom"/>
</dbReference>
<comment type="subcellular location">
    <subcellularLocation>
        <location evidence="2">Cell membrane</location>
        <topology evidence="2">Multi-pass membrane protein</topology>
    </subcellularLocation>
</comment>
<protein>
    <recommendedName>
        <fullName evidence="3">histidine kinase</fullName>
        <ecNumber evidence="3">2.7.13.3</ecNumber>
    </recommendedName>
</protein>
<dbReference type="RefSeq" id="WP_173804921.1">
    <property type="nucleotide sequence ID" value="NZ_JABSNM010000006.1"/>
</dbReference>
<reference evidence="19 20" key="1">
    <citation type="submission" date="2020-05" db="EMBL/GenBank/DDBJ databases">
        <title>Genomic Encyclopedia of Type Strains, Phase IV (KMG-V): Genome sequencing to study the core and pangenomes of soil and plant-associated prokaryotes.</title>
        <authorList>
            <person name="Whitman W."/>
        </authorList>
    </citation>
    <scope>NUCLEOTIDE SEQUENCE [LARGE SCALE GENOMIC DNA]</scope>
    <source>
        <strain evidence="19 20">C29</strain>
    </source>
</reference>
<evidence type="ECO:0000256" key="13">
    <source>
        <dbReference type="PROSITE-ProRule" id="PRU00169"/>
    </source>
</evidence>
<dbReference type="Gene3D" id="3.30.565.10">
    <property type="entry name" value="Histidine kinase-like ATPase, C-terminal domain"/>
    <property type="match status" value="1"/>
</dbReference>
<dbReference type="EC" id="2.7.13.3" evidence="3"/>
<dbReference type="SUPFAM" id="SSF55785">
    <property type="entry name" value="PYP-like sensor domain (PAS domain)"/>
    <property type="match status" value="4"/>
</dbReference>
<keyword evidence="6 14" id="KW-0812">Transmembrane</keyword>
<dbReference type="NCBIfam" id="TIGR00229">
    <property type="entry name" value="sensory_box"/>
    <property type="match status" value="2"/>
</dbReference>
<dbReference type="SMART" id="SM00448">
    <property type="entry name" value="REC"/>
    <property type="match status" value="2"/>
</dbReference>
<evidence type="ECO:0000256" key="5">
    <source>
        <dbReference type="ARBA" id="ARBA00022553"/>
    </source>
</evidence>
<dbReference type="InterPro" id="IPR011006">
    <property type="entry name" value="CheY-like_superfamily"/>
</dbReference>
<dbReference type="Pfam" id="PF01627">
    <property type="entry name" value="Hpt"/>
    <property type="match status" value="1"/>
</dbReference>
<feature type="domain" description="HPt" evidence="18">
    <location>
        <begin position="1154"/>
        <end position="1255"/>
    </location>
</feature>
<dbReference type="PROSITE" id="PS50110">
    <property type="entry name" value="RESPONSE_REGULATORY"/>
    <property type="match status" value="2"/>
</dbReference>
<evidence type="ECO:0000259" key="16">
    <source>
        <dbReference type="PROSITE" id="PS50110"/>
    </source>
</evidence>
<keyword evidence="4" id="KW-1003">Cell membrane</keyword>
<dbReference type="SUPFAM" id="SSF52172">
    <property type="entry name" value="CheY-like"/>
    <property type="match status" value="2"/>
</dbReference>
<keyword evidence="8" id="KW-0067">ATP-binding</keyword>
<gene>
    <name evidence="19" type="ORF">HNQ01_001678</name>
</gene>
<dbReference type="InterPro" id="IPR013656">
    <property type="entry name" value="PAS_4"/>
</dbReference>
<dbReference type="Pfam" id="PF00072">
    <property type="entry name" value="Response_reg"/>
    <property type="match status" value="1"/>
</dbReference>
<dbReference type="PRINTS" id="PR00344">
    <property type="entry name" value="BCTRLSENSOR"/>
</dbReference>
<evidence type="ECO:0000256" key="3">
    <source>
        <dbReference type="ARBA" id="ARBA00012438"/>
    </source>
</evidence>
<comment type="caution">
    <text evidence="19">The sequence shown here is derived from an EMBL/GenBank/DDBJ whole genome shotgun (WGS) entry which is preliminary data.</text>
</comment>
<dbReference type="InterPro" id="IPR005467">
    <property type="entry name" value="His_kinase_dom"/>
</dbReference>
<dbReference type="InterPro" id="IPR000014">
    <property type="entry name" value="PAS"/>
</dbReference>
<dbReference type="CDD" id="cd16922">
    <property type="entry name" value="HATPase_EvgS-ArcB-TorS-like"/>
    <property type="match status" value="1"/>
</dbReference>
<evidence type="ECO:0000256" key="9">
    <source>
        <dbReference type="ARBA" id="ARBA00022989"/>
    </source>
</evidence>
<dbReference type="PROSITE" id="PS50894">
    <property type="entry name" value="HPT"/>
    <property type="match status" value="1"/>
</dbReference>
<feature type="domain" description="Histidine kinase" evidence="15">
    <location>
        <begin position="610"/>
        <end position="831"/>
    </location>
</feature>
<dbReference type="SMART" id="SM00388">
    <property type="entry name" value="HisKA"/>
    <property type="match status" value="1"/>
</dbReference>
<dbReference type="Gene3D" id="3.30.450.20">
    <property type="entry name" value="PAS domain"/>
    <property type="match status" value="3"/>
</dbReference>
<dbReference type="Proteomes" id="UP001516061">
    <property type="component" value="Unassembled WGS sequence"/>
</dbReference>
<dbReference type="InterPro" id="IPR004358">
    <property type="entry name" value="Sig_transdc_His_kin-like_C"/>
</dbReference>
<dbReference type="PANTHER" id="PTHR45339">
    <property type="entry name" value="HYBRID SIGNAL TRANSDUCTION HISTIDINE KINASE J"/>
    <property type="match status" value="1"/>
</dbReference>
<feature type="domain" description="Response regulatory" evidence="16">
    <location>
        <begin position="850"/>
        <end position="971"/>
    </location>
</feature>
<feature type="domain" description="Response regulatory" evidence="16">
    <location>
        <begin position="994"/>
        <end position="1112"/>
    </location>
</feature>
<evidence type="ECO:0000256" key="8">
    <source>
        <dbReference type="ARBA" id="ARBA00022840"/>
    </source>
</evidence>
<dbReference type="InterPro" id="IPR035965">
    <property type="entry name" value="PAS-like_dom_sf"/>
</dbReference>
<feature type="domain" description="PAS" evidence="17">
    <location>
        <begin position="463"/>
        <end position="509"/>
    </location>
</feature>
<dbReference type="CDD" id="cd17546">
    <property type="entry name" value="REC_hyHK_CKI1_RcsC-like"/>
    <property type="match status" value="1"/>
</dbReference>
<dbReference type="Gene3D" id="1.20.120.160">
    <property type="entry name" value="HPT domain"/>
    <property type="match status" value="1"/>
</dbReference>
<dbReference type="CDD" id="cd00130">
    <property type="entry name" value="PAS"/>
    <property type="match status" value="2"/>
</dbReference>
<dbReference type="InterPro" id="IPR001789">
    <property type="entry name" value="Sig_transdc_resp-reg_receiver"/>
</dbReference>
<dbReference type="Pfam" id="PF00512">
    <property type="entry name" value="HisKA"/>
    <property type="match status" value="1"/>
</dbReference>
<dbReference type="InterPro" id="IPR003661">
    <property type="entry name" value="HisK_dim/P_dom"/>
</dbReference>
<dbReference type="EMBL" id="JABSNM010000006">
    <property type="protein sequence ID" value="NRT55943.1"/>
    <property type="molecule type" value="Genomic_DNA"/>
</dbReference>
<evidence type="ECO:0000256" key="11">
    <source>
        <dbReference type="ARBA" id="ARBA00023136"/>
    </source>
</evidence>
<keyword evidence="5 13" id="KW-0597">Phosphoprotein</keyword>
<evidence type="ECO:0000256" key="7">
    <source>
        <dbReference type="ARBA" id="ARBA00022741"/>
    </source>
</evidence>
<keyword evidence="9 14" id="KW-1133">Transmembrane helix</keyword>
<evidence type="ECO:0000256" key="6">
    <source>
        <dbReference type="ARBA" id="ARBA00022692"/>
    </source>
</evidence>
<evidence type="ECO:0000259" key="17">
    <source>
        <dbReference type="PROSITE" id="PS50112"/>
    </source>
</evidence>
<dbReference type="PROSITE" id="PS50109">
    <property type="entry name" value="HIS_KIN"/>
    <property type="match status" value="1"/>
</dbReference>
<comment type="catalytic activity">
    <reaction evidence="1">
        <text>ATP + protein L-histidine = ADP + protein N-phospho-L-histidine.</text>
        <dbReference type="EC" id="2.7.13.3"/>
    </reaction>
</comment>
<dbReference type="InterPro" id="IPR036890">
    <property type="entry name" value="HATPase_C_sf"/>
</dbReference>
<dbReference type="Pfam" id="PF02518">
    <property type="entry name" value="HATPase_c"/>
    <property type="match status" value="1"/>
</dbReference>
<evidence type="ECO:0000259" key="15">
    <source>
        <dbReference type="PROSITE" id="PS50109"/>
    </source>
</evidence>
<feature type="modified residue" description="4-aspartylphosphate" evidence="13">
    <location>
        <position position="1045"/>
    </location>
</feature>
<keyword evidence="10" id="KW-0902">Two-component regulatory system</keyword>
<dbReference type="PANTHER" id="PTHR45339:SF1">
    <property type="entry name" value="HYBRID SIGNAL TRANSDUCTION HISTIDINE KINASE J"/>
    <property type="match status" value="1"/>
</dbReference>
<proteinExistence type="predicted"/>
<dbReference type="Pfam" id="PF12860">
    <property type="entry name" value="PAS_7"/>
    <property type="match status" value="2"/>
</dbReference>
<keyword evidence="20" id="KW-1185">Reference proteome</keyword>
<evidence type="ECO:0000313" key="20">
    <source>
        <dbReference type="Proteomes" id="UP001516061"/>
    </source>
</evidence>
<dbReference type="InterPro" id="IPR036097">
    <property type="entry name" value="HisK_dim/P_sf"/>
</dbReference>
<sequence>MSSSSDPGPRAALRQVLEVMGCVLAAQVAVLGAVQVLLPALAAPVALAAGLVLAAPLLLWRAGALPLAGGGSGRARPPRHERDRLLAALRQHAAIAVLDRRGRLREVSEPFCRLVGQPREALIGRGHRPLVAGALDRRRWRELRCVVAAGRAWRGEIVRAAPGDGPLGVDVLVVPLVGQHGEPPQRYLLLCHDISRHCRTERALAQANTVQRGILENLPCGLAVFGDDLDLMICNAEYRQLLDLPEALFAGPRTSYEQIVRCKAERGDYGAGDLGSLVSARIAVARQPMLQRMEHTREDGLTLDIRSAPLPGGGFVTTYVNITDHKLTETLLRGAIDAVNEAFVVYDPQDRLVFCNDKYRELYATSADLILPGASFESIIRAGAERGQYRAATGRVEAWIAERMAVHRAADGVVEQQLDDGRWLRIIERRMPGGHLVGFRIDITELVLARERAEAASRESRQALARLQAIHAILPVGITVTDPSGRIIDCNPASERMLGLGRSEHVRRNCDDARWTIRREDGSLMPADEYPGLRALRSGQPVRDAVMQVQAPDGRAVWLSVSAMPAGHEDLGVVIGYVDIGEQRAQHAALLRAKAQAEEASVAKSQFLANMSHEIRTPMNAVLGMLRLLQGTTLSPAQHDYTDKAGRAARAMLGLLDDILDFSKIEAGKLELDPQPFALERLLRDLADLVAASVGERALEVVFDIDPATPGRLVCDAMRLQQVLINLLGNAIKFTPAGEVRLSVRPVLLNLTDVVLEFAVADTGIGIAPEHRQRIFSGFSQAEASTTRRFGGTGLGLSISQRLVALMGGEMRLESTPGQGSRFSFELVLEIAEDEEMPAAAVPGALPAQQVLVVDDHAGTREALVAMAASLGWPAQAVTDADAALEAVRRGLVAGPRVTLALVDGLPAEAARALCRTLRGHDEDLMLLSLENAGGRVALASQPLSRRDGLDGCLVRPVIGPVLRDTVAAVAAERRGEPLPAAPVAAERRLDGLRLLVVEDNPNNQQVARELLEGEGAQVTIAADGEQGVRAVAAADPMFDLVLMDLQMPVMDGLTATARIRGDLGLTRLPIIAMTANAMAGDRAACLAAGMDEHVGKPFDLDALVRLLLRLGGRADRRAPVSRAAAVRLPEALRAQAWRAGIDLDGALERMSGRADVLRRLAAGLVVTLQGCRAGLEAHLARGEHEDAVRQMHSLKGLAATLGAEALSRQAAAAEHALAAGLPPAGRTTLSAWPEEMAGPVERLAEDLQSLLAQWPQDAVPLSPPA</sequence>
<dbReference type="Gene3D" id="1.10.287.130">
    <property type="match status" value="1"/>
</dbReference>
<keyword evidence="11 14" id="KW-0472">Membrane</keyword>
<comment type="caution">
    <text evidence="13">Lacks conserved residue(s) required for the propagation of feature annotation.</text>
</comment>
<keyword evidence="7" id="KW-0547">Nucleotide-binding</keyword>
<dbReference type="Gene3D" id="3.40.50.2300">
    <property type="match status" value="2"/>
</dbReference>
<evidence type="ECO:0000256" key="12">
    <source>
        <dbReference type="PROSITE-ProRule" id="PRU00110"/>
    </source>
</evidence>
<dbReference type="Pfam" id="PF00989">
    <property type="entry name" value="PAS"/>
    <property type="match status" value="1"/>
</dbReference>
<feature type="transmembrane region" description="Helical" evidence="14">
    <location>
        <begin position="41"/>
        <end position="60"/>
    </location>
</feature>
<organism evidence="19 20">
    <name type="scientific">Sphaerotilus uruguayifluvii</name>
    <dbReference type="NCBI Taxonomy" id="2735897"/>
    <lineage>
        <taxon>Bacteria</taxon>
        <taxon>Pseudomonadati</taxon>
        <taxon>Pseudomonadota</taxon>
        <taxon>Betaproteobacteria</taxon>
        <taxon>Burkholderiales</taxon>
        <taxon>Sphaerotilaceae</taxon>
        <taxon>Sphaerotilus</taxon>
    </lineage>
</organism>
<feature type="modified residue" description="Phosphohistidine" evidence="12">
    <location>
        <position position="1193"/>
    </location>
</feature>
<dbReference type="PROSITE" id="PS50112">
    <property type="entry name" value="PAS"/>
    <property type="match status" value="1"/>
</dbReference>
<dbReference type="SUPFAM" id="SSF47226">
    <property type="entry name" value="Histidine-containing phosphotransfer domain, HPT domain"/>
    <property type="match status" value="1"/>
</dbReference>
<dbReference type="InterPro" id="IPR003594">
    <property type="entry name" value="HATPase_dom"/>
</dbReference>
<evidence type="ECO:0000313" key="19">
    <source>
        <dbReference type="EMBL" id="NRT55943.1"/>
    </source>
</evidence>
<dbReference type="SMART" id="SM00387">
    <property type="entry name" value="HATPase_c"/>
    <property type="match status" value="1"/>
</dbReference>
<dbReference type="SMART" id="SM00091">
    <property type="entry name" value="PAS"/>
    <property type="match status" value="4"/>
</dbReference>
<dbReference type="SUPFAM" id="SSF47384">
    <property type="entry name" value="Homodimeric domain of signal transducing histidine kinase"/>
    <property type="match status" value="1"/>
</dbReference>
<dbReference type="InterPro" id="IPR036641">
    <property type="entry name" value="HPT_dom_sf"/>
</dbReference>
<evidence type="ECO:0000256" key="10">
    <source>
        <dbReference type="ARBA" id="ARBA00023012"/>
    </source>
</evidence>
<name>A0ABX2G3B5_9BURK</name>
<dbReference type="InterPro" id="IPR013767">
    <property type="entry name" value="PAS_fold"/>
</dbReference>
<evidence type="ECO:0000256" key="14">
    <source>
        <dbReference type="SAM" id="Phobius"/>
    </source>
</evidence>
<evidence type="ECO:0000256" key="1">
    <source>
        <dbReference type="ARBA" id="ARBA00000085"/>
    </source>
</evidence>
<feature type="transmembrane region" description="Helical" evidence="14">
    <location>
        <begin position="12"/>
        <end position="34"/>
    </location>
</feature>
<dbReference type="SUPFAM" id="SSF55874">
    <property type="entry name" value="ATPase domain of HSP90 chaperone/DNA topoisomerase II/histidine kinase"/>
    <property type="match status" value="1"/>
</dbReference>
<evidence type="ECO:0000256" key="4">
    <source>
        <dbReference type="ARBA" id="ARBA00022475"/>
    </source>
</evidence>
<evidence type="ECO:0000259" key="18">
    <source>
        <dbReference type="PROSITE" id="PS50894"/>
    </source>
</evidence>
<evidence type="ECO:0000256" key="2">
    <source>
        <dbReference type="ARBA" id="ARBA00004651"/>
    </source>
</evidence>
<accession>A0ABX2G3B5</accession>
<dbReference type="CDD" id="cd00082">
    <property type="entry name" value="HisKA"/>
    <property type="match status" value="1"/>
</dbReference>